<organism evidence="3 4">
    <name type="scientific">Basidiobolus meristosporus CBS 931.73</name>
    <dbReference type="NCBI Taxonomy" id="1314790"/>
    <lineage>
        <taxon>Eukaryota</taxon>
        <taxon>Fungi</taxon>
        <taxon>Fungi incertae sedis</taxon>
        <taxon>Zoopagomycota</taxon>
        <taxon>Entomophthoromycotina</taxon>
        <taxon>Basidiobolomycetes</taxon>
        <taxon>Basidiobolales</taxon>
        <taxon>Basidiobolaceae</taxon>
        <taxon>Basidiobolus</taxon>
    </lineage>
</organism>
<dbReference type="Pfam" id="PF00720">
    <property type="entry name" value="SSI"/>
    <property type="match status" value="1"/>
</dbReference>
<evidence type="ECO:0000256" key="1">
    <source>
        <dbReference type="SAM" id="SignalP"/>
    </source>
</evidence>
<keyword evidence="4" id="KW-1185">Reference proteome</keyword>
<sequence length="118" mass="12653">MRLYAVFCALLSSSLIISAREAHYTLTIHQGLDTGGPKLSEVTLSCHPVGGTHPHANAACSSLDKASGSFEELSDNGKLCLTIFDPITATVKGASLKFEQTYSNRCVLVSKTDKVFDF</sequence>
<dbReference type="AlphaFoldDB" id="A0A1Y1Z6T9"/>
<dbReference type="GO" id="GO:0004867">
    <property type="term" value="F:serine-type endopeptidase inhibitor activity"/>
    <property type="evidence" value="ECO:0007669"/>
    <property type="project" value="InterPro"/>
</dbReference>
<proteinExistence type="predicted"/>
<feature type="chain" id="PRO_5012801938" description="Subtilisin inhibitor domain-containing protein" evidence="1">
    <location>
        <begin position="20"/>
        <end position="118"/>
    </location>
</feature>
<dbReference type="Proteomes" id="UP000193498">
    <property type="component" value="Unassembled WGS sequence"/>
</dbReference>
<dbReference type="EMBL" id="MCFE01000020">
    <property type="protein sequence ID" value="ORY05973.1"/>
    <property type="molecule type" value="Genomic_DNA"/>
</dbReference>
<feature type="signal peptide" evidence="1">
    <location>
        <begin position="1"/>
        <end position="19"/>
    </location>
</feature>
<dbReference type="OrthoDB" id="2285174at2759"/>
<dbReference type="SUPFAM" id="SSF55399">
    <property type="entry name" value="Subtilisin inhibitor"/>
    <property type="match status" value="1"/>
</dbReference>
<name>A0A1Y1Z6T9_9FUNG</name>
<evidence type="ECO:0000313" key="3">
    <source>
        <dbReference type="EMBL" id="ORY05973.1"/>
    </source>
</evidence>
<feature type="domain" description="Subtilisin inhibitor" evidence="2">
    <location>
        <begin position="25"/>
        <end position="104"/>
    </location>
</feature>
<accession>A0A1Y1Z6T9</accession>
<evidence type="ECO:0000313" key="4">
    <source>
        <dbReference type="Proteomes" id="UP000193498"/>
    </source>
</evidence>
<comment type="caution">
    <text evidence="3">The sequence shown here is derived from an EMBL/GenBank/DDBJ whole genome shotgun (WGS) entry which is preliminary data.</text>
</comment>
<reference evidence="3 4" key="1">
    <citation type="submission" date="2016-07" db="EMBL/GenBank/DDBJ databases">
        <title>Pervasive Adenine N6-methylation of Active Genes in Fungi.</title>
        <authorList>
            <consortium name="DOE Joint Genome Institute"/>
            <person name="Mondo S.J."/>
            <person name="Dannebaum R.O."/>
            <person name="Kuo R.C."/>
            <person name="Labutti K."/>
            <person name="Haridas S."/>
            <person name="Kuo A."/>
            <person name="Salamov A."/>
            <person name="Ahrendt S.R."/>
            <person name="Lipzen A."/>
            <person name="Sullivan W."/>
            <person name="Andreopoulos W.B."/>
            <person name="Clum A."/>
            <person name="Lindquist E."/>
            <person name="Daum C."/>
            <person name="Ramamoorthy G.K."/>
            <person name="Gryganskyi A."/>
            <person name="Culley D."/>
            <person name="Magnuson J.K."/>
            <person name="James T.Y."/>
            <person name="O'Malley M.A."/>
            <person name="Stajich J.E."/>
            <person name="Spatafora J.W."/>
            <person name="Visel A."/>
            <person name="Grigoriev I.V."/>
        </authorList>
    </citation>
    <scope>NUCLEOTIDE SEQUENCE [LARGE SCALE GENOMIC DNA]</scope>
    <source>
        <strain evidence="3 4">CBS 931.73</strain>
    </source>
</reference>
<evidence type="ECO:0000259" key="2">
    <source>
        <dbReference type="Pfam" id="PF00720"/>
    </source>
</evidence>
<dbReference type="InterPro" id="IPR036819">
    <property type="entry name" value="Subtilisin_inhibitor-like_sf"/>
</dbReference>
<keyword evidence="1" id="KW-0732">Signal</keyword>
<dbReference type="InterPro" id="IPR023549">
    <property type="entry name" value="Subtilisin_inhibitor"/>
</dbReference>
<dbReference type="InParanoid" id="A0A1Y1Z6T9"/>
<gene>
    <name evidence="3" type="ORF">K493DRAFT_29461</name>
</gene>
<dbReference type="Gene3D" id="3.30.350.10">
    <property type="entry name" value="Subtilisin inhibitor-like"/>
    <property type="match status" value="1"/>
</dbReference>
<protein>
    <recommendedName>
        <fullName evidence="2">Subtilisin inhibitor domain-containing protein</fullName>
    </recommendedName>
</protein>